<feature type="region of interest" description="Disordered" evidence="1">
    <location>
        <begin position="131"/>
        <end position="166"/>
    </location>
</feature>
<evidence type="ECO:0000313" key="3">
    <source>
        <dbReference type="Proteomes" id="UP001199642"/>
    </source>
</evidence>
<dbReference type="Proteomes" id="UP001199642">
    <property type="component" value="Chromosome"/>
</dbReference>
<name>A0ABY3RYH7_9MICO</name>
<feature type="compositionally biased region" description="Gly residues" evidence="1">
    <location>
        <begin position="660"/>
        <end position="675"/>
    </location>
</feature>
<proteinExistence type="predicted"/>
<reference evidence="2 3" key="1">
    <citation type="submission" date="2023-01" db="EMBL/GenBank/DDBJ databases">
        <title>Characterization of estradiol degrading bacteria Microbacterium sp. MZT7 and reveal degrading genes through genome analysis.</title>
        <authorList>
            <person name="Hao P."/>
            <person name="Gao Y."/>
        </authorList>
    </citation>
    <scope>NUCLEOTIDE SEQUENCE [LARGE SCALE GENOMIC DNA]</scope>
    <source>
        <strain evidence="2 3">MZT7</strain>
    </source>
</reference>
<dbReference type="EMBL" id="CP082781">
    <property type="protein sequence ID" value="UGS27577.1"/>
    <property type="molecule type" value="Genomic_DNA"/>
</dbReference>
<protein>
    <recommendedName>
        <fullName evidence="4">Phage tail protein</fullName>
    </recommendedName>
</protein>
<evidence type="ECO:0000313" key="2">
    <source>
        <dbReference type="EMBL" id="UGS27577.1"/>
    </source>
</evidence>
<accession>A0ABY3RYH7</accession>
<organism evidence="2 3">
    <name type="scientific">Microbacterium resistens</name>
    <dbReference type="NCBI Taxonomy" id="156977"/>
    <lineage>
        <taxon>Bacteria</taxon>
        <taxon>Bacillati</taxon>
        <taxon>Actinomycetota</taxon>
        <taxon>Actinomycetes</taxon>
        <taxon>Micrococcales</taxon>
        <taxon>Microbacteriaceae</taxon>
        <taxon>Microbacterium</taxon>
    </lineage>
</organism>
<gene>
    <name evidence="2" type="ORF">K8F61_05150</name>
</gene>
<dbReference type="RefSeq" id="WP_231820909.1">
    <property type="nucleotide sequence ID" value="NZ_CP082781.1"/>
</dbReference>
<sequence length="715" mass="73906">MASQVAVAEVAVVPTFQGFRKKTNAEAEGAATSAGQGFRRIFSKTGSDSGKAAGQGFKAAFEGSAKGASDKVTKQLEADVAKASRALSTARLKEQDAIGKVRVAQAQLNEANKKYAQDSSQVIRAQERLAKASRDLERDHKQTESATDDLKRAQGELARAADRAGDELTEAGSKGVNGFRSSVIGGVKSFAGPLIAAFAALGIGSIAADAFREAKDFVLGTIDIASDLNESVNAVEVSYGDAADAVLKLGENSAKAFGLSKNDLNGYATQFSAFVKTIAGSGGDVVGTLEDLIGRGTDFASVFNLDVSDALGLFQSGLAGETEPLRKYGIDLSAAAVEAYALANGIGDGTGELTEAEKVQARYGKLLEATSDVAGDFANTQDELANKNRVNAASWEDIQAKIGDGFLPVAEQLAGIVGDDLLPVIGQLAEEQGPALAQAFADVLPDLTEIAKDLLPLLPDLLESFADALPAVLDLVGAIAPLVAWWAQGSLDATNMLGALFDLISGDASLEEFKDRLLNLSGPLGDVIAWGGELLSGFLDWFGQIPAIVGAGVDGAIAWLQGLPQRAVDAVGDLSGWLVDSGRSLMQGFLDGIEEMLGPIGDAVSGALDWLTGFFPHSPAKRGPLAGSGWTALRRSGQATWDQFVSGFDDGGDPPFPGFPGNGAGPGPDVSGGSGSVPAAGARITQNNHFAHMPPEEAVEATGQRLSSLARRARV</sequence>
<evidence type="ECO:0008006" key="4">
    <source>
        <dbReference type="Google" id="ProtNLM"/>
    </source>
</evidence>
<keyword evidence="3" id="KW-1185">Reference proteome</keyword>
<feature type="region of interest" description="Disordered" evidence="1">
    <location>
        <begin position="649"/>
        <end position="680"/>
    </location>
</feature>
<evidence type="ECO:0000256" key="1">
    <source>
        <dbReference type="SAM" id="MobiDB-lite"/>
    </source>
</evidence>